<evidence type="ECO:0000256" key="1">
    <source>
        <dbReference type="SAM" id="Phobius"/>
    </source>
</evidence>
<dbReference type="Proteomes" id="UP000231701">
    <property type="component" value="Chromosome"/>
</dbReference>
<accession>A0A2K8KX13</accession>
<evidence type="ECO:0000313" key="2">
    <source>
        <dbReference type="EMBL" id="ATX79460.1"/>
    </source>
</evidence>
<evidence type="ECO:0000313" key="3">
    <source>
        <dbReference type="Proteomes" id="UP000231701"/>
    </source>
</evidence>
<reference evidence="2 3" key="1">
    <citation type="submission" date="2016-12" db="EMBL/GenBank/DDBJ databases">
        <title>Isolation and genomic insights into novel planktonic Zetaproteobacteria from stratified waters of the Chesapeake Bay.</title>
        <authorList>
            <person name="McAllister S.M."/>
            <person name="Kato S."/>
            <person name="Chan C.S."/>
            <person name="Chiu B.K."/>
            <person name="Field E.K."/>
        </authorList>
    </citation>
    <scope>NUCLEOTIDE SEQUENCE [LARGE SCALE GENOMIC DNA]</scope>
    <source>
        <strain evidence="2 3">CP-5</strain>
    </source>
</reference>
<dbReference type="EMBL" id="CP018799">
    <property type="protein sequence ID" value="ATX79460.1"/>
    <property type="molecule type" value="Genomic_DNA"/>
</dbReference>
<organism evidence="2 3">
    <name type="scientific">Mariprofundus aestuarium</name>
    <dbReference type="NCBI Taxonomy" id="1921086"/>
    <lineage>
        <taxon>Bacteria</taxon>
        <taxon>Pseudomonadati</taxon>
        <taxon>Pseudomonadota</taxon>
        <taxon>Candidatius Mariprofundia</taxon>
        <taxon>Mariprofundales</taxon>
        <taxon>Mariprofundaceae</taxon>
        <taxon>Mariprofundus</taxon>
    </lineage>
</organism>
<sequence>MSDSEQVNGTMEALMLTGITGGIVVVFFLYLGGVL</sequence>
<dbReference type="AlphaFoldDB" id="A0A2K8KX13"/>
<dbReference type="KEGG" id="maes:Ga0123461_1041"/>
<protein>
    <submittedName>
        <fullName evidence="2">Uncharacterized protein</fullName>
    </submittedName>
</protein>
<keyword evidence="1" id="KW-0472">Membrane</keyword>
<feature type="transmembrane region" description="Helical" evidence="1">
    <location>
        <begin position="12"/>
        <end position="31"/>
    </location>
</feature>
<gene>
    <name evidence="2" type="ORF">Ga0123461_1041</name>
</gene>
<proteinExistence type="predicted"/>
<keyword evidence="1" id="KW-0812">Transmembrane</keyword>
<keyword evidence="1" id="KW-1133">Transmembrane helix</keyword>
<name>A0A2K8KX13_MARES</name>
<keyword evidence="3" id="KW-1185">Reference proteome</keyword>